<keyword evidence="6" id="KW-1185">Reference proteome</keyword>
<evidence type="ECO:0008006" key="7">
    <source>
        <dbReference type="Google" id="ProtNLM"/>
    </source>
</evidence>
<dbReference type="RefSeq" id="WP_136152802.1">
    <property type="nucleotide sequence ID" value="NZ_CP038810.1"/>
</dbReference>
<evidence type="ECO:0000256" key="1">
    <source>
        <dbReference type="ARBA" id="ARBA00022729"/>
    </source>
</evidence>
<dbReference type="Proteomes" id="UP000296862">
    <property type="component" value="Chromosome"/>
</dbReference>
<dbReference type="NCBIfam" id="TIGR04183">
    <property type="entry name" value="Por_Secre_tail"/>
    <property type="match status" value="1"/>
</dbReference>
<evidence type="ECO:0000259" key="3">
    <source>
        <dbReference type="Pfam" id="PF18962"/>
    </source>
</evidence>
<evidence type="ECO:0000259" key="4">
    <source>
        <dbReference type="Pfam" id="PF19081"/>
    </source>
</evidence>
<sequence>MCLNYILKHSPNLKKVFFVMLFFSIASMQSQTTFTSVQSGNYTDPATWGTATAPTSDDHVVISTGHTVTLDDVLTAQNVTVSGTLECTAASWEYTVEGNLTVNLGGLFKGIYFYDAGSFGYNIGIKISVAGNIVNNGRIDLSEGSSYSPEGVLNLNGTTLQTVSGLGTFGGTVYSTDNSNTGAVINQLIVDNSSTASPNIIWGFNNIKIRSALVLTNAKIDLVTNKMSIGNYGSANVTCSSGSGFLSGTIGRWYGAYDTFAPITPGSDYNNVRTLFPFISANGKNRAAFISRPNDTTNLAVSGELSVSYYDASTVSTGFTVPDGAYTVTDIYEGAWIIEKDANYLFPLGNHAIAFSIEDAYLIKNGNSRIIKADETTVGTHQTGTTTPFAQRIGLSDTDLDNAFLVGYNAILDTPVTSVQSGNFNDASTWSSNSVPTCADTVTILSGHTITVNSVSSVAGVNINAGAILISDSSSLTVGCSNNNATFSNKGTYTINGGSLIVNGNVSHINGSTFNQIAGDVIVDGNHNGDAATSINQTLFKIENTTLNLTGGKITIVDPPVVSASLATTHTITSIVPCTGFFCWFSSDIFLDSTADLSIGQVIVGAGIPAGTTIAGINFDGSINTNPSLPATGLSLPLSVSFYNVSNSVSAFVYESNTNYAAGSGHTLQIGDGISTEKSVVTTNGFNCNFRAADGTLSLNNLIIDALDATDRFINLDNNNINFSTVIMNVQNDFTIVHGKVKGSGVDAYYGGNVVNNGELFVFNTTVLGNYIDGSYTATANPQTISGTGTFNAQTDLSLNTPDNTGSVNQLKVNNTSAAGVTFNVPFNVISGLVMDNGIIHTSSSSLLKIGAPAMSFTGSVTGNFGDNCYIDGPMSKDIGGGQNADNINNGSGFDSAFFFPVGKSTYSPIWVGATTPSGGFGSPGANFNVEAFETNSGTASANIAHLNQNRWEVSKTAGTVTDFNIKVAADASVDDSYIIVQAPTAAGVYDNDFGITATFTAGTPNTLTSTSDPLPFASFNGYFSTARQAECSVVTPGNTVASETAICGGKSVTLSLENVIVGEGITYQWQSSTDGTSYTDISGEEATTCAVTPVENTYYRCNVTCSFSSSTVASSAIQITLNNTILTTTPATICMPADTAVLLATSSSGDVKWYQTQTGGASIGTGNSFTTPAITTTTTFYAGTETTSDGTAGLVYTNDGYGTGGTNKGLAFNLSNSIILNSVKVYPQQSPSGTGPSPITIKVLQNGVQVPGTADVIFTPDVASDWSPTTTAQTVTLNYALPAGDNYSLEATAGITYDNALAYVSPFPSPFPVTNGPVSITGGMDNGFLSDYSYYFFFDWDITEVCSSARVAVTATVQTAEECDLGVNPIANLLTKVVAYPNPYSNTFKLAIQTNNTADVDVKVYDMLGRILEHKVTGFEKLSQMEIGSGYPSGVYNVVVTQENKTKALHVIKK</sequence>
<evidence type="ECO:0000256" key="2">
    <source>
        <dbReference type="SAM" id="SignalP"/>
    </source>
</evidence>
<dbReference type="InterPro" id="IPR044023">
    <property type="entry name" value="Ig_7"/>
</dbReference>
<organism evidence="5 6">
    <name type="scientific">Flavobacterium sangjuense</name>
    <dbReference type="NCBI Taxonomy" id="2518177"/>
    <lineage>
        <taxon>Bacteria</taxon>
        <taxon>Pseudomonadati</taxon>
        <taxon>Bacteroidota</taxon>
        <taxon>Flavobacteriia</taxon>
        <taxon>Flavobacteriales</taxon>
        <taxon>Flavobacteriaceae</taxon>
        <taxon>Flavobacterium</taxon>
    </lineage>
</organism>
<dbReference type="Pfam" id="PF19081">
    <property type="entry name" value="Ig_7"/>
    <property type="match status" value="1"/>
</dbReference>
<gene>
    <name evidence="5" type="ORF">GS03_02436</name>
</gene>
<dbReference type="Pfam" id="PF18962">
    <property type="entry name" value="Por_Secre_tail"/>
    <property type="match status" value="1"/>
</dbReference>
<accession>A0A4V1CCB7</accession>
<dbReference type="KEGG" id="fsn:GS03_02436"/>
<dbReference type="EMBL" id="CP038810">
    <property type="protein sequence ID" value="QBZ98924.1"/>
    <property type="molecule type" value="Genomic_DNA"/>
</dbReference>
<dbReference type="InterPro" id="IPR026444">
    <property type="entry name" value="Secre_tail"/>
</dbReference>
<feature type="domain" description="Ig-like" evidence="4">
    <location>
        <begin position="1128"/>
        <end position="1186"/>
    </location>
</feature>
<protein>
    <recommendedName>
        <fullName evidence="7">Secretion system C-terminal sorting domain-containing protein</fullName>
    </recommendedName>
</protein>
<feature type="signal peptide" evidence="2">
    <location>
        <begin position="1"/>
        <end position="28"/>
    </location>
</feature>
<evidence type="ECO:0000313" key="6">
    <source>
        <dbReference type="Proteomes" id="UP000296862"/>
    </source>
</evidence>
<dbReference type="OrthoDB" id="1447704at2"/>
<keyword evidence="1 2" id="KW-0732">Signal</keyword>
<reference evidence="5 6" key="1">
    <citation type="submission" date="2019-04" db="EMBL/GenBank/DDBJ databases">
        <title>Flavobacterium sp. GS03.</title>
        <authorList>
            <person name="Kim H."/>
        </authorList>
    </citation>
    <scope>NUCLEOTIDE SEQUENCE [LARGE SCALE GENOMIC DNA]</scope>
    <source>
        <strain evidence="5 6">GS03</strain>
    </source>
</reference>
<feature type="chain" id="PRO_5020527611" description="Secretion system C-terminal sorting domain-containing protein" evidence="2">
    <location>
        <begin position="29"/>
        <end position="1455"/>
    </location>
</feature>
<feature type="domain" description="Secretion system C-terminal sorting" evidence="3">
    <location>
        <begin position="1381"/>
        <end position="1448"/>
    </location>
</feature>
<proteinExistence type="predicted"/>
<evidence type="ECO:0000313" key="5">
    <source>
        <dbReference type="EMBL" id="QBZ98924.1"/>
    </source>
</evidence>
<name>A0A4V1CCB7_9FLAO</name>